<dbReference type="OrthoDB" id="3544242at2"/>
<dbReference type="KEGG" id="toy:FO059_07180"/>
<reference evidence="2 3" key="1">
    <citation type="submission" date="2019-07" db="EMBL/GenBank/DDBJ databases">
        <title>Tomitella cavernea sp. nov., an actinomycete isolated from soil.</title>
        <authorList>
            <person name="Cheng J."/>
        </authorList>
    </citation>
    <scope>NUCLEOTIDE SEQUENCE [LARGE SCALE GENOMIC DNA]</scope>
    <source>
        <strain evidence="2 3">HY188</strain>
    </source>
</reference>
<dbReference type="NCBIfam" id="NF033649">
    <property type="entry name" value="LipDrop_Rv1109c"/>
    <property type="match status" value="1"/>
</dbReference>
<organism evidence="2 3">
    <name type="scientific">Tomitella fengzijianii</name>
    <dbReference type="NCBI Taxonomy" id="2597660"/>
    <lineage>
        <taxon>Bacteria</taxon>
        <taxon>Bacillati</taxon>
        <taxon>Actinomycetota</taxon>
        <taxon>Actinomycetes</taxon>
        <taxon>Mycobacteriales</taxon>
        <taxon>Tomitella</taxon>
    </lineage>
</organism>
<dbReference type="RefSeq" id="WP_143907574.1">
    <property type="nucleotide sequence ID" value="NZ_CP041765.1"/>
</dbReference>
<dbReference type="InterPro" id="IPR047728">
    <property type="entry name" value="LipDrop-assoc"/>
</dbReference>
<evidence type="ECO:0000256" key="1">
    <source>
        <dbReference type="SAM" id="MobiDB-lite"/>
    </source>
</evidence>
<dbReference type="AlphaFoldDB" id="A0A516X2A3"/>
<feature type="region of interest" description="Disordered" evidence="1">
    <location>
        <begin position="77"/>
        <end position="121"/>
    </location>
</feature>
<evidence type="ECO:0000313" key="2">
    <source>
        <dbReference type="EMBL" id="QDQ97157.1"/>
    </source>
</evidence>
<accession>A0A516X2A3</accession>
<feature type="compositionally biased region" description="Gly residues" evidence="1">
    <location>
        <begin position="84"/>
        <end position="93"/>
    </location>
</feature>
<name>A0A516X2A3_9ACTN</name>
<protein>
    <submittedName>
        <fullName evidence="2">Lipid droplet-associated protein</fullName>
    </submittedName>
</protein>
<dbReference type="EMBL" id="CP041765">
    <property type="protein sequence ID" value="QDQ97157.1"/>
    <property type="molecule type" value="Genomic_DNA"/>
</dbReference>
<keyword evidence="3" id="KW-1185">Reference proteome</keyword>
<proteinExistence type="predicted"/>
<reference evidence="2 3" key="2">
    <citation type="submission" date="2019-07" db="EMBL/GenBank/DDBJ databases">
        <authorList>
            <person name="Huang Y."/>
        </authorList>
    </citation>
    <scope>NUCLEOTIDE SEQUENCE [LARGE SCALE GENOMIC DNA]</scope>
    <source>
        <strain evidence="2 3">HY188</strain>
    </source>
</reference>
<evidence type="ECO:0000313" key="3">
    <source>
        <dbReference type="Proteomes" id="UP000317344"/>
    </source>
</evidence>
<dbReference type="Proteomes" id="UP000317344">
    <property type="component" value="Chromosome"/>
</dbReference>
<gene>
    <name evidence="2" type="ORF">FO059_07180</name>
</gene>
<sequence length="208" mass="21652">MIRPPFMARVAAGVALTVADEVRQLPTTAIALPMTSVSLLLQTSMRLQQTMTSLAIRGDEAFAFLYPATEKPSWAVFDEDEAGDGGPESGTGPGTARDGSAPAAAPGQRGPSADGHGSLGRFALYSTPNAATRGRALENAATDVATAEAPAVAEEIGYDDLTLAQLRTRLRAMGAEDLSALLDYERAGTARAPYLTMLENRLASVAGK</sequence>